<sequence length="174" mass="19341">MKPTLITPRLQLQAISLSYQNAYCDLLATPEIALFLPLGRPYSKQESLDAIQQSIDHWKHGFGTFMVSERSNPDDVIGYAGIELCPNPQYRDIRFAIKPSMQSKGFAKEAAQAVIQEYFVQHSESILGVAIDSNDASLALLSVLGFCNDETATPYSSREGLIILRLNKPIYSVK</sequence>
<dbReference type="EMBL" id="JAFEUM010000001">
    <property type="protein sequence ID" value="MBM7035525.1"/>
    <property type="molecule type" value="Genomic_DNA"/>
</dbReference>
<evidence type="ECO:0000313" key="3">
    <source>
        <dbReference type="Proteomes" id="UP000809621"/>
    </source>
</evidence>
<organism evidence="2 3">
    <name type="scientific">Vibrio ulleungensis</name>
    <dbReference type="NCBI Taxonomy" id="2807619"/>
    <lineage>
        <taxon>Bacteria</taxon>
        <taxon>Pseudomonadati</taxon>
        <taxon>Pseudomonadota</taxon>
        <taxon>Gammaproteobacteria</taxon>
        <taxon>Vibrionales</taxon>
        <taxon>Vibrionaceae</taxon>
        <taxon>Vibrio</taxon>
    </lineage>
</organism>
<dbReference type="PROSITE" id="PS51186">
    <property type="entry name" value="GNAT"/>
    <property type="match status" value="1"/>
</dbReference>
<dbReference type="PANTHER" id="PTHR43792">
    <property type="entry name" value="GNAT FAMILY, PUTATIVE (AFU_ORTHOLOGUE AFUA_3G00765)-RELATED-RELATED"/>
    <property type="match status" value="1"/>
</dbReference>
<accession>A0ABS2HD56</accession>
<dbReference type="Proteomes" id="UP000809621">
    <property type="component" value="Unassembled WGS sequence"/>
</dbReference>
<dbReference type="InterPro" id="IPR000182">
    <property type="entry name" value="GNAT_dom"/>
</dbReference>
<protein>
    <submittedName>
        <fullName evidence="2">GNAT family N-acetyltransferase</fullName>
    </submittedName>
</protein>
<comment type="caution">
    <text evidence="2">The sequence shown here is derived from an EMBL/GenBank/DDBJ whole genome shotgun (WGS) entry which is preliminary data.</text>
</comment>
<name>A0ABS2HD56_9VIBR</name>
<dbReference type="InterPro" id="IPR051531">
    <property type="entry name" value="N-acetyltransferase"/>
</dbReference>
<dbReference type="InterPro" id="IPR016181">
    <property type="entry name" value="Acyl_CoA_acyltransferase"/>
</dbReference>
<dbReference type="Pfam" id="PF13302">
    <property type="entry name" value="Acetyltransf_3"/>
    <property type="match status" value="1"/>
</dbReference>
<dbReference type="SUPFAM" id="SSF55729">
    <property type="entry name" value="Acyl-CoA N-acyltransferases (Nat)"/>
    <property type="match status" value="1"/>
</dbReference>
<dbReference type="RefSeq" id="WP_205157118.1">
    <property type="nucleotide sequence ID" value="NZ_JAFEUM010000001.1"/>
</dbReference>
<keyword evidence="3" id="KW-1185">Reference proteome</keyword>
<evidence type="ECO:0000259" key="1">
    <source>
        <dbReference type="PROSITE" id="PS51186"/>
    </source>
</evidence>
<dbReference type="PANTHER" id="PTHR43792:SF1">
    <property type="entry name" value="N-ACETYLTRANSFERASE DOMAIN-CONTAINING PROTEIN"/>
    <property type="match status" value="1"/>
</dbReference>
<dbReference type="Gene3D" id="3.40.630.30">
    <property type="match status" value="1"/>
</dbReference>
<gene>
    <name evidence="2" type="ORF">JQC93_03815</name>
</gene>
<feature type="domain" description="N-acetyltransferase" evidence="1">
    <location>
        <begin position="22"/>
        <end position="169"/>
    </location>
</feature>
<reference evidence="2 3" key="1">
    <citation type="submission" date="2021-02" db="EMBL/GenBank/DDBJ databases">
        <authorList>
            <person name="Park J.-S."/>
        </authorList>
    </citation>
    <scope>NUCLEOTIDE SEQUENCE [LARGE SCALE GENOMIC DNA]</scope>
    <source>
        <strain evidence="2 3">188UL20-2</strain>
    </source>
</reference>
<proteinExistence type="predicted"/>
<evidence type="ECO:0000313" key="2">
    <source>
        <dbReference type="EMBL" id="MBM7035525.1"/>
    </source>
</evidence>